<evidence type="ECO:0000256" key="1">
    <source>
        <dbReference type="SAM" id="MobiDB-lite"/>
    </source>
</evidence>
<gene>
    <name evidence="2" type="ORF">CRG98_028716</name>
</gene>
<keyword evidence="3" id="KW-1185">Reference proteome</keyword>
<dbReference type="EMBL" id="PGOL01002074">
    <property type="protein sequence ID" value="PKI50888.1"/>
    <property type="molecule type" value="Genomic_DNA"/>
</dbReference>
<name>A0A2I0J3S6_PUNGR</name>
<proteinExistence type="predicted"/>
<dbReference type="AlphaFoldDB" id="A0A2I0J3S6"/>
<feature type="compositionally biased region" description="Basic residues" evidence="1">
    <location>
        <begin position="127"/>
        <end position="143"/>
    </location>
</feature>
<sequence>MSAPNFSPLALDGQNRHFVTWAMESRRYLPLSLAPSGAVSTAPKAGFLSLTGSAHLSSIFAGPAQKIRPSPFGLVQSSRDDPIRFVSLETRPSHSLPQPSPPFRGPTAFRSLALLYGLAPAPGPARPRSRPAPRGPARPRFRPAPRALEPVLPVCSVQTASGPIQQP</sequence>
<organism evidence="2 3">
    <name type="scientific">Punica granatum</name>
    <name type="common">Pomegranate</name>
    <dbReference type="NCBI Taxonomy" id="22663"/>
    <lineage>
        <taxon>Eukaryota</taxon>
        <taxon>Viridiplantae</taxon>
        <taxon>Streptophyta</taxon>
        <taxon>Embryophyta</taxon>
        <taxon>Tracheophyta</taxon>
        <taxon>Spermatophyta</taxon>
        <taxon>Magnoliopsida</taxon>
        <taxon>eudicotyledons</taxon>
        <taxon>Gunneridae</taxon>
        <taxon>Pentapetalae</taxon>
        <taxon>rosids</taxon>
        <taxon>malvids</taxon>
        <taxon>Myrtales</taxon>
        <taxon>Lythraceae</taxon>
        <taxon>Punica</taxon>
    </lineage>
</organism>
<reference evidence="2 3" key="1">
    <citation type="submission" date="2017-11" db="EMBL/GenBank/DDBJ databases">
        <title>De-novo sequencing of pomegranate (Punica granatum L.) genome.</title>
        <authorList>
            <person name="Akparov Z."/>
            <person name="Amiraslanov A."/>
            <person name="Hajiyeva S."/>
            <person name="Abbasov M."/>
            <person name="Kaur K."/>
            <person name="Hamwieh A."/>
            <person name="Solovyev V."/>
            <person name="Salamov A."/>
            <person name="Braich B."/>
            <person name="Kosarev P."/>
            <person name="Mahmoud A."/>
            <person name="Hajiyev E."/>
            <person name="Babayeva S."/>
            <person name="Izzatullayeva V."/>
            <person name="Mammadov A."/>
            <person name="Mammadov A."/>
            <person name="Sharifova S."/>
            <person name="Ojaghi J."/>
            <person name="Eynullazada K."/>
            <person name="Bayramov B."/>
            <person name="Abdulazimova A."/>
            <person name="Shahmuradov I."/>
        </authorList>
    </citation>
    <scope>NUCLEOTIDE SEQUENCE [LARGE SCALE GENOMIC DNA]</scope>
    <source>
        <strain evidence="3">cv. AG2017</strain>
        <tissue evidence="2">Leaf</tissue>
    </source>
</reference>
<evidence type="ECO:0000313" key="3">
    <source>
        <dbReference type="Proteomes" id="UP000233551"/>
    </source>
</evidence>
<evidence type="ECO:0000313" key="2">
    <source>
        <dbReference type="EMBL" id="PKI50888.1"/>
    </source>
</evidence>
<dbReference type="Proteomes" id="UP000233551">
    <property type="component" value="Unassembled WGS sequence"/>
</dbReference>
<protein>
    <submittedName>
        <fullName evidence="2">Uncharacterized protein</fullName>
    </submittedName>
</protein>
<accession>A0A2I0J3S6</accession>
<comment type="caution">
    <text evidence="2">The sequence shown here is derived from an EMBL/GenBank/DDBJ whole genome shotgun (WGS) entry which is preliminary data.</text>
</comment>
<feature type="region of interest" description="Disordered" evidence="1">
    <location>
        <begin position="120"/>
        <end position="145"/>
    </location>
</feature>